<evidence type="ECO:0000256" key="1">
    <source>
        <dbReference type="SAM" id="MobiDB-lite"/>
    </source>
</evidence>
<protein>
    <submittedName>
        <fullName evidence="2">Uncharacterized protein</fullName>
    </submittedName>
</protein>
<comment type="caution">
    <text evidence="2">The sequence shown here is derived from an EMBL/GenBank/DDBJ whole genome shotgun (WGS) entry which is preliminary data.</text>
</comment>
<accession>A0ABD2ZBC9</accession>
<keyword evidence="3" id="KW-1185">Reference proteome</keyword>
<name>A0ABD2ZBC9_9GENT</name>
<feature type="compositionally biased region" description="Polar residues" evidence="1">
    <location>
        <begin position="443"/>
        <end position="454"/>
    </location>
</feature>
<dbReference type="AlphaFoldDB" id="A0ABD2ZBC9"/>
<dbReference type="Proteomes" id="UP001630127">
    <property type="component" value="Unassembled WGS sequence"/>
</dbReference>
<evidence type="ECO:0000313" key="3">
    <source>
        <dbReference type="Proteomes" id="UP001630127"/>
    </source>
</evidence>
<gene>
    <name evidence="2" type="ORF">ACH5RR_023665</name>
</gene>
<evidence type="ECO:0000313" key="2">
    <source>
        <dbReference type="EMBL" id="KAL3516763.1"/>
    </source>
</evidence>
<reference evidence="2 3" key="1">
    <citation type="submission" date="2024-11" db="EMBL/GenBank/DDBJ databases">
        <title>A near-complete genome assembly of Cinchona calisaya.</title>
        <authorList>
            <person name="Lian D.C."/>
            <person name="Zhao X.W."/>
            <person name="Wei L."/>
        </authorList>
    </citation>
    <scope>NUCLEOTIDE SEQUENCE [LARGE SCALE GENOMIC DNA]</scope>
    <source>
        <tissue evidence="2">Nenye</tissue>
    </source>
</reference>
<feature type="region of interest" description="Disordered" evidence="1">
    <location>
        <begin position="104"/>
        <end position="143"/>
    </location>
</feature>
<feature type="compositionally biased region" description="Basic residues" evidence="1">
    <location>
        <begin position="203"/>
        <end position="213"/>
    </location>
</feature>
<organism evidence="2 3">
    <name type="scientific">Cinchona calisaya</name>
    <dbReference type="NCBI Taxonomy" id="153742"/>
    <lineage>
        <taxon>Eukaryota</taxon>
        <taxon>Viridiplantae</taxon>
        <taxon>Streptophyta</taxon>
        <taxon>Embryophyta</taxon>
        <taxon>Tracheophyta</taxon>
        <taxon>Spermatophyta</taxon>
        <taxon>Magnoliopsida</taxon>
        <taxon>eudicotyledons</taxon>
        <taxon>Gunneridae</taxon>
        <taxon>Pentapetalae</taxon>
        <taxon>asterids</taxon>
        <taxon>lamiids</taxon>
        <taxon>Gentianales</taxon>
        <taxon>Rubiaceae</taxon>
        <taxon>Cinchonoideae</taxon>
        <taxon>Cinchoneae</taxon>
        <taxon>Cinchona</taxon>
    </lineage>
</organism>
<feature type="compositionally biased region" description="Basic and acidic residues" evidence="1">
    <location>
        <begin position="458"/>
        <end position="482"/>
    </location>
</feature>
<feature type="region of interest" description="Disordered" evidence="1">
    <location>
        <begin position="188"/>
        <end position="214"/>
    </location>
</feature>
<feature type="region of interest" description="Disordered" evidence="1">
    <location>
        <begin position="438"/>
        <end position="489"/>
    </location>
</feature>
<proteinExistence type="predicted"/>
<sequence>MLECPCTVSRSMWSKCLVFNILNRCEWKGRVPVQALSDLFEDLLFDGSGVGSLVRRELQARFCEGSGSTSIGGFFMRALPLLDLEDEPLCPPLRDDWEKASAASETNLSIGGAQPSYKPQSPARDVKPFSMSSTRPVDPGGKGNLLIESIPDDAPLTITRPTYSPNATMLFRGMAFNPISMYAPPRPEDGLNPIPSSIPLSGKRTKRRARRKERANPIKNSCVPLRRYKIKKNALDGCPGIEKEGRFQRRKAIGRYRKLSSLSLLSSKESAVNCNCEKIGRSGQRRAQVIHRSDETLKAAFSSVSSGTFCQSGKADDSQELLSTESFGTSMSTHHILGLKKVPRVRLFADLSGTAGQLSWYGRTAAPREILLYTSSRTRFLNRTSIGERCKHRENCRVLLINRTRREVKIRNSKKIATNWIKPIVDWVVKGLCGGDAKEHSGTSEGNNRSSNGPAAQPKKEIAEGKSSDSTKKKDGEKKEDPSSLLGSKKPLLPLNLVQIRSIVH</sequence>
<dbReference type="EMBL" id="JBJUIK010000010">
    <property type="protein sequence ID" value="KAL3516763.1"/>
    <property type="molecule type" value="Genomic_DNA"/>
</dbReference>